<protein>
    <submittedName>
        <fullName evidence="4">MlotiK1 channel</fullName>
    </submittedName>
</protein>
<proteinExistence type="predicted"/>
<dbReference type="SUPFAM" id="SSF81324">
    <property type="entry name" value="Voltage-gated potassium channels"/>
    <property type="match status" value="1"/>
</dbReference>
<dbReference type="InterPro" id="IPR003148">
    <property type="entry name" value="RCK_N"/>
</dbReference>
<feature type="transmembrane region" description="Helical" evidence="2">
    <location>
        <begin position="73"/>
        <end position="90"/>
    </location>
</feature>
<accession>A0A024QBA4</accession>
<dbReference type="EMBL" id="CCDP010000001">
    <property type="protein sequence ID" value="CDQ39231.1"/>
    <property type="molecule type" value="Genomic_DNA"/>
</dbReference>
<dbReference type="Gene3D" id="3.40.50.720">
    <property type="entry name" value="NAD(P)-binding Rossmann-like Domain"/>
    <property type="match status" value="1"/>
</dbReference>
<keyword evidence="5" id="KW-1185">Reference proteome</keyword>
<dbReference type="Pfam" id="PF02254">
    <property type="entry name" value="TrkA_N"/>
    <property type="match status" value="1"/>
</dbReference>
<evidence type="ECO:0000256" key="1">
    <source>
        <dbReference type="ARBA" id="ARBA00004651"/>
    </source>
</evidence>
<dbReference type="STRING" id="1462526.BN990_01517"/>
<dbReference type="PANTHER" id="PTHR43833:SF9">
    <property type="entry name" value="POTASSIUM CHANNEL PROTEIN YUGO-RELATED"/>
    <property type="match status" value="1"/>
</dbReference>
<evidence type="ECO:0000313" key="5">
    <source>
        <dbReference type="Proteomes" id="UP000028875"/>
    </source>
</evidence>
<dbReference type="RefSeq" id="WP_038243169.1">
    <property type="nucleotide sequence ID" value="NZ_BNER01000003.1"/>
</dbReference>
<evidence type="ECO:0000259" key="3">
    <source>
        <dbReference type="PROSITE" id="PS51201"/>
    </source>
</evidence>
<evidence type="ECO:0000313" key="4">
    <source>
        <dbReference type="EMBL" id="CDQ39231.1"/>
    </source>
</evidence>
<dbReference type="Pfam" id="PF07885">
    <property type="entry name" value="Ion_trans_2"/>
    <property type="match status" value="1"/>
</dbReference>
<dbReference type="InterPro" id="IPR013099">
    <property type="entry name" value="K_chnl_dom"/>
</dbReference>
<reference evidence="5" key="2">
    <citation type="submission" date="2014-05" db="EMBL/GenBank/DDBJ databases">
        <title>Draft genome sequence of Virgibacillus massiliensis Vm-5.</title>
        <authorList>
            <person name="Khelaifia S."/>
            <person name="Croce O."/>
            <person name="Lagier J.C."/>
            <person name="Raoult D."/>
        </authorList>
    </citation>
    <scope>NUCLEOTIDE SEQUENCE [LARGE SCALE GENOMIC DNA]</scope>
    <source>
        <strain evidence="5">Vm-5</strain>
    </source>
</reference>
<dbReference type="InterPro" id="IPR050721">
    <property type="entry name" value="Trk_Ktr_HKT_K-transport"/>
</dbReference>
<dbReference type="Proteomes" id="UP000028875">
    <property type="component" value="Unassembled WGS sequence"/>
</dbReference>
<dbReference type="SUPFAM" id="SSF51735">
    <property type="entry name" value="NAD(P)-binding Rossmann-fold domains"/>
    <property type="match status" value="1"/>
</dbReference>
<sequence length="334" mass="37851">MSVRLFKQIYFKLPIFVRLLLVIFILMCFFGTLIHLVEPNQFPSIFDGIWWAFVTGATVGYGDYVPLTITGRIVAISLILTGGGLIAFYISTISAATVQHEQDLEHGKVAFKGSNHLILIGWNERTRQLIEFIAQSSSHIRMVLIDTTLEHVAFSDYPVHFIQGDPTEDAILEKANIKLADRVLITADITKREREADNFSILTAVAIRGNNASIPIIIEILAASQIENAHRAGATTILRSNDFTSALFYHELSRDTKARPFEDIFFMLTSQQFHHASLPEEFENMSFGDIANIQRKNQQILIGVIRNNQYMMNPTFEFVVKKDDILIGLIPWNY</sequence>
<dbReference type="OrthoDB" id="9785285at2"/>
<keyword evidence="2" id="KW-0812">Transmembrane</keyword>
<dbReference type="GO" id="GO:0005886">
    <property type="term" value="C:plasma membrane"/>
    <property type="evidence" value="ECO:0007669"/>
    <property type="project" value="UniProtKB-SubCell"/>
</dbReference>
<name>A0A024QBA4_9BACI</name>
<reference evidence="4 5" key="1">
    <citation type="submission" date="2014-03" db="EMBL/GenBank/DDBJ databases">
        <authorList>
            <person name="Urmite Genomes U."/>
        </authorList>
    </citation>
    <scope>NUCLEOTIDE SEQUENCE [LARGE SCALE GENOMIC DNA]</scope>
    <source>
        <strain evidence="4 5">Vm-5</strain>
    </source>
</reference>
<dbReference type="Gene3D" id="1.10.287.70">
    <property type="match status" value="1"/>
</dbReference>
<dbReference type="AlphaFoldDB" id="A0A024QBA4"/>
<dbReference type="eggNOG" id="COG1226">
    <property type="taxonomic scope" value="Bacteria"/>
</dbReference>
<keyword evidence="2" id="KW-0472">Membrane</keyword>
<feature type="transmembrane region" description="Helical" evidence="2">
    <location>
        <begin position="49"/>
        <end position="66"/>
    </location>
</feature>
<feature type="domain" description="RCK N-terminal" evidence="3">
    <location>
        <begin position="114"/>
        <end position="239"/>
    </location>
</feature>
<keyword evidence="2" id="KW-1133">Transmembrane helix</keyword>
<organism evidence="4 5">
    <name type="scientific">Virgibacillus massiliensis</name>
    <dbReference type="NCBI Taxonomy" id="1462526"/>
    <lineage>
        <taxon>Bacteria</taxon>
        <taxon>Bacillati</taxon>
        <taxon>Bacillota</taxon>
        <taxon>Bacilli</taxon>
        <taxon>Bacillales</taxon>
        <taxon>Bacillaceae</taxon>
        <taxon>Virgibacillus</taxon>
    </lineage>
</organism>
<gene>
    <name evidence="4" type="ORF">BN990_01517</name>
</gene>
<dbReference type="InterPro" id="IPR036291">
    <property type="entry name" value="NAD(P)-bd_dom_sf"/>
</dbReference>
<feature type="transmembrane region" description="Helical" evidence="2">
    <location>
        <begin position="15"/>
        <end position="37"/>
    </location>
</feature>
<dbReference type="PROSITE" id="PS51201">
    <property type="entry name" value="RCK_N"/>
    <property type="match status" value="1"/>
</dbReference>
<evidence type="ECO:0000256" key="2">
    <source>
        <dbReference type="SAM" id="Phobius"/>
    </source>
</evidence>
<dbReference type="PANTHER" id="PTHR43833">
    <property type="entry name" value="POTASSIUM CHANNEL PROTEIN 2-RELATED-RELATED"/>
    <property type="match status" value="1"/>
</dbReference>
<dbReference type="GO" id="GO:0006813">
    <property type="term" value="P:potassium ion transport"/>
    <property type="evidence" value="ECO:0007669"/>
    <property type="project" value="InterPro"/>
</dbReference>
<comment type="caution">
    <text evidence="4">The sequence shown here is derived from an EMBL/GenBank/DDBJ whole genome shotgun (WGS) entry which is preliminary data.</text>
</comment>
<comment type="subcellular location">
    <subcellularLocation>
        <location evidence="1">Cell membrane</location>
        <topology evidence="1">Multi-pass membrane protein</topology>
    </subcellularLocation>
</comment>